<evidence type="ECO:0000313" key="3">
    <source>
        <dbReference type="Proteomes" id="UP000504636"/>
    </source>
</evidence>
<dbReference type="GeneID" id="54469551"/>
<protein>
    <submittedName>
        <fullName evidence="2 4">Uncharacterized protein</fullName>
    </submittedName>
</protein>
<dbReference type="EMBL" id="MU003726">
    <property type="protein sequence ID" value="KAF2801902.1"/>
    <property type="molecule type" value="Genomic_DNA"/>
</dbReference>
<name>A0A6A6XZF7_9PEZI</name>
<feature type="region of interest" description="Disordered" evidence="1">
    <location>
        <begin position="86"/>
        <end position="112"/>
    </location>
</feature>
<evidence type="ECO:0000313" key="2">
    <source>
        <dbReference type="EMBL" id="KAF2801902.1"/>
    </source>
</evidence>
<feature type="region of interest" description="Disordered" evidence="1">
    <location>
        <begin position="290"/>
        <end position="314"/>
    </location>
</feature>
<reference evidence="4" key="3">
    <citation type="submission" date="2025-04" db="UniProtKB">
        <authorList>
            <consortium name="RefSeq"/>
        </authorList>
    </citation>
    <scope>IDENTIFICATION</scope>
    <source>
        <strain evidence="4">CBS 304.34</strain>
    </source>
</reference>
<gene>
    <name evidence="2 4" type="ORF">BDZ99DRAFT_577146</name>
</gene>
<keyword evidence="3" id="KW-1185">Reference proteome</keyword>
<dbReference type="OrthoDB" id="2157530at2759"/>
<accession>A0A6A6XZF7</accession>
<dbReference type="Proteomes" id="UP000504636">
    <property type="component" value="Unplaced"/>
</dbReference>
<organism evidence="2">
    <name type="scientific">Mytilinidion resinicola</name>
    <dbReference type="NCBI Taxonomy" id="574789"/>
    <lineage>
        <taxon>Eukaryota</taxon>
        <taxon>Fungi</taxon>
        <taxon>Dikarya</taxon>
        <taxon>Ascomycota</taxon>
        <taxon>Pezizomycotina</taxon>
        <taxon>Dothideomycetes</taxon>
        <taxon>Pleosporomycetidae</taxon>
        <taxon>Mytilinidiales</taxon>
        <taxon>Mytilinidiaceae</taxon>
        <taxon>Mytilinidion</taxon>
    </lineage>
</organism>
<sequence length="314" mass="36197">MVLCCHGFLKLGANRFDNLRPDYDHPKSRVFSQLAAANIIFSQTLEVRRHCRIRPLSDLPSWAPDWSVSDSAALLPAHNYNHTWNDAEYKSKEEESDDDSQEEEPKHEGQECTIDIENKATNALTDPKFVTEPAEQVKSHMELNGYPRRTNIRTCDLWADIPSLSISGDMRTLTAHGFIWDSMKILSDPFPSDVSKQWQNATHFMINVGQCKAILDSLSDHPNPYQTARRRLESLWRTLRADHSGEDDYPIPDYLFQPDEEERRVGFQDWLPPIPKNWIPRTPHVSSIWTDPSTARPCTPTSNWTRSPKRNTLM</sequence>
<reference evidence="2 4" key="1">
    <citation type="journal article" date="2020" name="Stud. Mycol.">
        <title>101 Dothideomycetes genomes: a test case for predicting lifestyles and emergence of pathogens.</title>
        <authorList>
            <person name="Haridas S."/>
            <person name="Albert R."/>
            <person name="Binder M."/>
            <person name="Bloem J."/>
            <person name="Labutti K."/>
            <person name="Salamov A."/>
            <person name="Andreopoulos B."/>
            <person name="Baker S."/>
            <person name="Barry K."/>
            <person name="Bills G."/>
            <person name="Bluhm B."/>
            <person name="Cannon C."/>
            <person name="Castanera R."/>
            <person name="Culley D."/>
            <person name="Daum C."/>
            <person name="Ezra D."/>
            <person name="Gonzalez J."/>
            <person name="Henrissat B."/>
            <person name="Kuo A."/>
            <person name="Liang C."/>
            <person name="Lipzen A."/>
            <person name="Lutzoni F."/>
            <person name="Magnuson J."/>
            <person name="Mondo S."/>
            <person name="Nolan M."/>
            <person name="Ohm R."/>
            <person name="Pangilinan J."/>
            <person name="Park H.-J."/>
            <person name="Ramirez L."/>
            <person name="Alfaro M."/>
            <person name="Sun H."/>
            <person name="Tritt A."/>
            <person name="Yoshinaga Y."/>
            <person name="Zwiers L.-H."/>
            <person name="Turgeon B."/>
            <person name="Goodwin S."/>
            <person name="Spatafora J."/>
            <person name="Crous P."/>
            <person name="Grigoriev I."/>
        </authorList>
    </citation>
    <scope>NUCLEOTIDE SEQUENCE</scope>
    <source>
        <strain evidence="2 4">CBS 304.34</strain>
    </source>
</reference>
<evidence type="ECO:0000313" key="4">
    <source>
        <dbReference type="RefSeq" id="XP_033568866.1"/>
    </source>
</evidence>
<dbReference type="AlphaFoldDB" id="A0A6A6XZF7"/>
<proteinExistence type="predicted"/>
<reference evidence="4" key="2">
    <citation type="submission" date="2020-04" db="EMBL/GenBank/DDBJ databases">
        <authorList>
            <consortium name="NCBI Genome Project"/>
        </authorList>
    </citation>
    <scope>NUCLEOTIDE SEQUENCE</scope>
    <source>
        <strain evidence="4">CBS 304.34</strain>
    </source>
</reference>
<dbReference type="RefSeq" id="XP_033568866.1">
    <property type="nucleotide sequence ID" value="XM_033728658.1"/>
</dbReference>
<evidence type="ECO:0000256" key="1">
    <source>
        <dbReference type="SAM" id="MobiDB-lite"/>
    </source>
</evidence>